<evidence type="ECO:0000313" key="2">
    <source>
        <dbReference type="Proteomes" id="UP000694522"/>
    </source>
</evidence>
<reference evidence="1" key="2">
    <citation type="submission" date="2025-09" db="UniProtKB">
        <authorList>
            <consortium name="Ensembl"/>
        </authorList>
    </citation>
    <scope>IDENTIFICATION</scope>
</reference>
<sequence length="74" mass="8291">MGFGGSPIVFWGPSIGDDGVLGLSRISWDSEAKPWHIKGIHFGPPIAQPVDIDSRHHSHCFISDYLWSLIPHEW</sequence>
<dbReference type="Ensembl" id="ENSACOT00000015489.1">
    <property type="protein sequence ID" value="ENSACOP00000014959.1"/>
    <property type="gene ID" value="ENSACOG00000010427.1"/>
</dbReference>
<dbReference type="CDD" id="cd11565">
    <property type="entry name" value="RWD_Spc24"/>
    <property type="match status" value="1"/>
</dbReference>
<proteinExistence type="predicted"/>
<dbReference type="Gene3D" id="3.30.160.570">
    <property type="entry name" value="Ncd80 complex, Spc24 subunit"/>
    <property type="match status" value="1"/>
</dbReference>
<evidence type="ECO:0000313" key="1">
    <source>
        <dbReference type="Ensembl" id="ENSACOP00000014959.1"/>
    </source>
</evidence>
<dbReference type="Proteomes" id="UP000694522">
    <property type="component" value="Unplaced"/>
</dbReference>
<dbReference type="AlphaFoldDB" id="A0A8B9FUT3"/>
<reference evidence="1" key="1">
    <citation type="submission" date="2025-08" db="UniProtKB">
        <authorList>
            <consortium name="Ensembl"/>
        </authorList>
    </citation>
    <scope>IDENTIFICATION</scope>
</reference>
<accession>A0A8B9FUT3</accession>
<organism evidence="1 2">
    <name type="scientific">Amazona collaria</name>
    <name type="common">yellow-billed parrot</name>
    <dbReference type="NCBI Taxonomy" id="241587"/>
    <lineage>
        <taxon>Eukaryota</taxon>
        <taxon>Metazoa</taxon>
        <taxon>Chordata</taxon>
        <taxon>Craniata</taxon>
        <taxon>Vertebrata</taxon>
        <taxon>Euteleostomi</taxon>
        <taxon>Archelosauria</taxon>
        <taxon>Archosauria</taxon>
        <taxon>Dinosauria</taxon>
        <taxon>Saurischia</taxon>
        <taxon>Theropoda</taxon>
        <taxon>Coelurosauria</taxon>
        <taxon>Aves</taxon>
        <taxon>Neognathae</taxon>
        <taxon>Neoaves</taxon>
        <taxon>Telluraves</taxon>
        <taxon>Australaves</taxon>
        <taxon>Psittaciformes</taxon>
        <taxon>Psittacidae</taxon>
        <taxon>Amazona</taxon>
    </lineage>
</organism>
<protein>
    <submittedName>
        <fullName evidence="1">Uncharacterized protein</fullName>
    </submittedName>
</protein>
<keyword evidence="2" id="KW-1185">Reference proteome</keyword>
<name>A0A8B9FUT3_9PSIT</name>